<name>A0A517PY85_9PLAN</name>
<evidence type="ECO:0000313" key="3">
    <source>
        <dbReference type="Proteomes" id="UP000320421"/>
    </source>
</evidence>
<proteinExistence type="predicted"/>
<dbReference type="PROSITE" id="PS50076">
    <property type="entry name" value="DNAJ_2"/>
    <property type="match status" value="1"/>
</dbReference>
<dbReference type="AlphaFoldDB" id="A0A517PY85"/>
<dbReference type="PRINTS" id="PR00625">
    <property type="entry name" value="JDOMAIN"/>
</dbReference>
<dbReference type="PANTHER" id="PTHR44240">
    <property type="entry name" value="DNAJ DOMAIN (PROKARYOTIC HEAT SHOCK PROTEIN)-RELATED"/>
    <property type="match status" value="1"/>
</dbReference>
<sequence length="324" mass="37806">MKNIISCCNAGKREYGEMHWFWAVWTEVDDHNMPNDQEPKVSGFAKSKAKARRAAWDALAAMGHRRACYNGWAFHWLFSQKTKDDRPLFSRFSLGKNRWFWVAGNFLEEPIASGFAASPDIALSDAEMKVGPVQRDGNSMAQAHWKKQRAIQRSKKQASSSTALPLEFVYQCHQWWSDYDKCYHDSISKYRIVKRTQKRIYVESTEYDKSVESSGEWWDWIESTFILDRRELETIGKANRSSKGWWWNTYYSSPEVYYAECRNKSRPECFDILDLEASATENQIKSAYRRLAKSNHPDNGGDAEEFKRVRKAYEQAMNIGKSIC</sequence>
<dbReference type="Proteomes" id="UP000320421">
    <property type="component" value="Chromosome"/>
</dbReference>
<dbReference type="RefSeq" id="WP_197996873.1">
    <property type="nucleotide sequence ID" value="NZ_CP036266.1"/>
</dbReference>
<dbReference type="Pfam" id="PF00226">
    <property type="entry name" value="DnaJ"/>
    <property type="match status" value="1"/>
</dbReference>
<dbReference type="PANTHER" id="PTHR44240:SF10">
    <property type="entry name" value="J DOMAIN-CONTAINING PROTEIN"/>
    <property type="match status" value="1"/>
</dbReference>
<feature type="domain" description="J" evidence="1">
    <location>
        <begin position="268"/>
        <end position="321"/>
    </location>
</feature>
<gene>
    <name evidence="2" type="ORF">HG66A1_61790</name>
</gene>
<dbReference type="SUPFAM" id="SSF46565">
    <property type="entry name" value="Chaperone J-domain"/>
    <property type="match status" value="1"/>
</dbReference>
<dbReference type="InterPro" id="IPR001623">
    <property type="entry name" value="DnaJ_domain"/>
</dbReference>
<evidence type="ECO:0000313" key="2">
    <source>
        <dbReference type="EMBL" id="QDT24347.1"/>
    </source>
</evidence>
<reference evidence="2 3" key="1">
    <citation type="submission" date="2019-02" db="EMBL/GenBank/DDBJ databases">
        <title>Deep-cultivation of Planctomycetes and their phenomic and genomic characterization uncovers novel biology.</title>
        <authorList>
            <person name="Wiegand S."/>
            <person name="Jogler M."/>
            <person name="Boedeker C."/>
            <person name="Pinto D."/>
            <person name="Vollmers J."/>
            <person name="Rivas-Marin E."/>
            <person name="Kohn T."/>
            <person name="Peeters S.H."/>
            <person name="Heuer A."/>
            <person name="Rast P."/>
            <person name="Oberbeckmann S."/>
            <person name="Bunk B."/>
            <person name="Jeske O."/>
            <person name="Meyerdierks A."/>
            <person name="Storesund J.E."/>
            <person name="Kallscheuer N."/>
            <person name="Luecker S."/>
            <person name="Lage O.M."/>
            <person name="Pohl T."/>
            <person name="Merkel B.J."/>
            <person name="Hornburger P."/>
            <person name="Mueller R.-W."/>
            <person name="Bruemmer F."/>
            <person name="Labrenz M."/>
            <person name="Spormann A.M."/>
            <person name="Op den Camp H."/>
            <person name="Overmann J."/>
            <person name="Amann R."/>
            <person name="Jetten M.S.M."/>
            <person name="Mascher T."/>
            <person name="Medema M.H."/>
            <person name="Devos D.P."/>
            <person name="Kaster A.-K."/>
            <person name="Ovreas L."/>
            <person name="Rohde M."/>
            <person name="Galperin M.Y."/>
            <person name="Jogler C."/>
        </authorList>
    </citation>
    <scope>NUCLEOTIDE SEQUENCE [LARGE SCALE GENOMIC DNA]</scope>
    <source>
        <strain evidence="2 3">HG66A1</strain>
    </source>
</reference>
<dbReference type="EMBL" id="CP036266">
    <property type="protein sequence ID" value="QDT24347.1"/>
    <property type="molecule type" value="Genomic_DNA"/>
</dbReference>
<organism evidence="2 3">
    <name type="scientific">Gimesia chilikensis</name>
    <dbReference type="NCBI Taxonomy" id="2605989"/>
    <lineage>
        <taxon>Bacteria</taxon>
        <taxon>Pseudomonadati</taxon>
        <taxon>Planctomycetota</taxon>
        <taxon>Planctomycetia</taxon>
        <taxon>Planctomycetales</taxon>
        <taxon>Planctomycetaceae</taxon>
        <taxon>Gimesia</taxon>
    </lineage>
</organism>
<evidence type="ECO:0000259" key="1">
    <source>
        <dbReference type="PROSITE" id="PS50076"/>
    </source>
</evidence>
<dbReference type="CDD" id="cd06257">
    <property type="entry name" value="DnaJ"/>
    <property type="match status" value="1"/>
</dbReference>
<dbReference type="InterPro" id="IPR036869">
    <property type="entry name" value="J_dom_sf"/>
</dbReference>
<dbReference type="Gene3D" id="1.10.287.110">
    <property type="entry name" value="DnaJ domain"/>
    <property type="match status" value="1"/>
</dbReference>
<dbReference type="InterPro" id="IPR052276">
    <property type="entry name" value="Diphthamide-biosynth_chaperone"/>
</dbReference>
<accession>A0A517PY85</accession>
<dbReference type="SMART" id="SM00271">
    <property type="entry name" value="DnaJ"/>
    <property type="match status" value="1"/>
</dbReference>
<keyword evidence="3" id="KW-1185">Reference proteome</keyword>
<protein>
    <submittedName>
        <fullName evidence="2">Chaperone protein DnaJ</fullName>
    </submittedName>
</protein>